<comment type="similarity">
    <text evidence="1">Belongs to the GPATCH1 family.</text>
</comment>
<evidence type="ECO:0000313" key="5">
    <source>
        <dbReference type="Proteomes" id="UP001107558"/>
    </source>
</evidence>
<gene>
    <name evidence="4" type="ORF">PVAND_005931</name>
</gene>
<dbReference type="InterPro" id="IPR000467">
    <property type="entry name" value="G_patch_dom"/>
</dbReference>
<dbReference type="OrthoDB" id="9451547at2759"/>
<comment type="caution">
    <text evidence="4">The sequence shown here is derived from an EMBL/GenBank/DDBJ whole genome shotgun (WGS) entry which is preliminary data.</text>
</comment>
<dbReference type="Pfam" id="PF26093">
    <property type="entry name" value="HTH_TGH"/>
    <property type="match status" value="1"/>
</dbReference>
<name>A0A9J6C2H6_POLVA</name>
<reference evidence="4" key="1">
    <citation type="submission" date="2021-03" db="EMBL/GenBank/DDBJ databases">
        <title>Chromosome level genome of the anhydrobiotic midge Polypedilum vanderplanki.</title>
        <authorList>
            <person name="Yoshida Y."/>
            <person name="Kikawada T."/>
            <person name="Gusev O."/>
        </authorList>
    </citation>
    <scope>NUCLEOTIDE SEQUENCE</scope>
    <source>
        <strain evidence="4">NIAS01</strain>
        <tissue evidence="4">Whole body or cell culture</tissue>
    </source>
</reference>
<dbReference type="AlphaFoldDB" id="A0A9J6C2H6"/>
<organism evidence="4 5">
    <name type="scientific">Polypedilum vanderplanki</name>
    <name type="common">Sleeping chironomid midge</name>
    <dbReference type="NCBI Taxonomy" id="319348"/>
    <lineage>
        <taxon>Eukaryota</taxon>
        <taxon>Metazoa</taxon>
        <taxon>Ecdysozoa</taxon>
        <taxon>Arthropoda</taxon>
        <taxon>Hexapoda</taxon>
        <taxon>Insecta</taxon>
        <taxon>Pterygota</taxon>
        <taxon>Neoptera</taxon>
        <taxon>Endopterygota</taxon>
        <taxon>Diptera</taxon>
        <taxon>Nematocera</taxon>
        <taxon>Chironomoidea</taxon>
        <taxon>Chironomidae</taxon>
        <taxon>Chironominae</taxon>
        <taxon>Polypedilum</taxon>
        <taxon>Polypedilum</taxon>
    </lineage>
</organism>
<evidence type="ECO:0000256" key="1">
    <source>
        <dbReference type="ARBA" id="ARBA00008600"/>
    </source>
</evidence>
<feature type="domain" description="G-patch" evidence="3">
    <location>
        <begin position="157"/>
        <end position="177"/>
    </location>
</feature>
<dbReference type="InterPro" id="IPR011666">
    <property type="entry name" value="DUF1604"/>
</dbReference>
<proteinExistence type="inferred from homology"/>
<feature type="compositionally biased region" description="Basic residues" evidence="2">
    <location>
        <begin position="837"/>
        <end position="860"/>
    </location>
</feature>
<evidence type="ECO:0000259" key="3">
    <source>
        <dbReference type="PROSITE" id="PS50174"/>
    </source>
</evidence>
<keyword evidence="5" id="KW-1185">Reference proteome</keyword>
<dbReference type="EMBL" id="JADBJN010000002">
    <property type="protein sequence ID" value="KAG5676077.1"/>
    <property type="molecule type" value="Genomic_DNA"/>
</dbReference>
<evidence type="ECO:0000313" key="4">
    <source>
        <dbReference type="EMBL" id="KAG5676077.1"/>
    </source>
</evidence>
<dbReference type="PANTHER" id="PTHR13384">
    <property type="entry name" value="G PATCH DOMAIN-CONTAINING PROTEIN 1"/>
    <property type="match status" value="1"/>
</dbReference>
<feature type="region of interest" description="Disordered" evidence="2">
    <location>
        <begin position="763"/>
        <end position="860"/>
    </location>
</feature>
<dbReference type="GO" id="GO:0005634">
    <property type="term" value="C:nucleus"/>
    <property type="evidence" value="ECO:0007669"/>
    <property type="project" value="TreeGrafter"/>
</dbReference>
<dbReference type="GO" id="GO:0003723">
    <property type="term" value="F:RNA binding"/>
    <property type="evidence" value="ECO:0007669"/>
    <property type="project" value="TreeGrafter"/>
</dbReference>
<evidence type="ECO:0000256" key="2">
    <source>
        <dbReference type="SAM" id="MobiDB-lite"/>
    </source>
</evidence>
<accession>A0A9J6C2H6</accession>
<feature type="region of interest" description="Disordered" evidence="2">
    <location>
        <begin position="113"/>
        <end position="141"/>
    </location>
</feature>
<dbReference type="Pfam" id="PF07713">
    <property type="entry name" value="DUF1604"/>
    <property type="match status" value="1"/>
</dbReference>
<sequence>MNSNEDESDNQVDCDEDTLCKYGSQLPQFEIDEIPSKKPVHVEDMIVKDENGRRRFHGAFTGGFSAGFWNTVGSKEGFTPSEFKSSRNEKMFLKQMKPSDFMDEEDFSEFGIAPQKIQTKDDFEANSSNSNKRKRELISDGPIPGEPVLVNLLKPIRDKAAVRILKTMGWRENQGIGSRVTYREKKQRNEQNKREMYISQKYADKEDSEDEEMSDDEEITFAPDDFDPFIAEIKQNTFGLGYSGLRASTSALSTTSQSRHVDLFQSFQVVDRKNRKFSIRGQAFGVGALEEEDDDIYAIDDMSNYDRMLESEKEKNKKPLRDKPFDASIIEGFVRATINDSKIEVFRVDVPRDFVPRNFLERKSRFAPIDEIKAKEIELQKKHKLLGLGRHDLKPDERGALINESKIESKSNIEEQKQESARKIAELLNSKQFISEHSKKNENFKPFAGYPEKQERYEKFLALKSNDEKEIDKLLNDIQPLSMSSFDREMEKKEFIQAKRMYQPLDSLMANRFIKEADVYKEQQQQVQKKNDNGKEVVVIQRSKSMWKPHKLLCKLFNIPEPYGGMMFDEEEEQKNKKKQSSSSLFDYIGVPLNTKSNFVTPQIIPRKITDDNRKQHEEEERRKSFLNAIEKEKSFMNNRAAAKDFFDTKEPLTSRKIIKEPEKPKTELEIKVIESIDKKPEEKQDLFKAIFCDSDDDDDATQTEQNESKISVNEENSSLSEQQKSTFIKSFLSTKTAGEINVLRNASPPRGIFKNIFEMATTQKSSSKEKVTEINEEDAAYGPALPTLPTNISTTVSKDNESNDSSSSSDSSLDEKLLKKLKKMKSREKWVEKDKVHKSKKKKKKSHKKSSHKKHKSKR</sequence>
<dbReference type="PROSITE" id="PS50174">
    <property type="entry name" value="G_PATCH"/>
    <property type="match status" value="1"/>
</dbReference>
<protein>
    <recommendedName>
        <fullName evidence="3">G-patch domain-containing protein</fullName>
    </recommendedName>
</protein>
<feature type="region of interest" description="Disordered" evidence="2">
    <location>
        <begin position="695"/>
        <end position="722"/>
    </location>
</feature>
<dbReference type="GO" id="GO:0006397">
    <property type="term" value="P:mRNA processing"/>
    <property type="evidence" value="ECO:0007669"/>
    <property type="project" value="InterPro"/>
</dbReference>
<feature type="compositionally biased region" description="Polar residues" evidence="2">
    <location>
        <begin position="703"/>
        <end position="722"/>
    </location>
</feature>
<dbReference type="Proteomes" id="UP001107558">
    <property type="component" value="Chromosome 2"/>
</dbReference>
<dbReference type="PANTHER" id="PTHR13384:SF19">
    <property type="entry name" value="G PATCH DOMAIN-CONTAINING PROTEIN 1"/>
    <property type="match status" value="1"/>
</dbReference>